<dbReference type="EMBL" id="JBHRTP010000054">
    <property type="protein sequence ID" value="MFC3109592.1"/>
    <property type="molecule type" value="Genomic_DNA"/>
</dbReference>
<feature type="compositionally biased region" description="Low complexity" evidence="4">
    <location>
        <begin position="43"/>
        <end position="57"/>
    </location>
</feature>
<dbReference type="InterPro" id="IPR021136">
    <property type="entry name" value="Flagellar_hook_control-like_C"/>
</dbReference>
<feature type="compositionally biased region" description="Basic and acidic residues" evidence="4">
    <location>
        <begin position="87"/>
        <end position="111"/>
    </location>
</feature>
<comment type="similarity">
    <text evidence="2">Belongs to the FliK family.</text>
</comment>
<dbReference type="Gene3D" id="3.30.750.140">
    <property type="match status" value="1"/>
</dbReference>
<evidence type="ECO:0000313" key="6">
    <source>
        <dbReference type="EMBL" id="MFC3109592.1"/>
    </source>
</evidence>
<dbReference type="InterPro" id="IPR052563">
    <property type="entry name" value="FliK"/>
</dbReference>
<gene>
    <name evidence="6" type="ORF">ACFOFO_16740</name>
</gene>
<evidence type="ECO:0000313" key="7">
    <source>
        <dbReference type="Proteomes" id="UP001595530"/>
    </source>
</evidence>
<feature type="compositionally biased region" description="Polar residues" evidence="4">
    <location>
        <begin position="348"/>
        <end position="382"/>
    </location>
</feature>
<accession>A0ABV7F735</accession>
<keyword evidence="7" id="KW-1185">Reference proteome</keyword>
<evidence type="ECO:0000259" key="5">
    <source>
        <dbReference type="Pfam" id="PF02120"/>
    </source>
</evidence>
<dbReference type="PANTHER" id="PTHR37533">
    <property type="entry name" value="FLAGELLAR HOOK-LENGTH CONTROL PROTEIN"/>
    <property type="match status" value="1"/>
</dbReference>
<sequence>MHPPITLNTVSALQNPAPVPKLGSGEPRDGQFQQLLSREVSDRNNNNNSDSSQHVNQGSNKVAAKETDRRASPPQPAPAAKTAAKSCDGEKAGKTADGTDKASDAKADKNTNDAAASAIPPNAAAELLALVANLNQAAARTVTAEAKPADMDSTVTAPADATAFARQGKDALSDTADAHAGETDLRGKAAAADIADQKNNAASIAGLGERSADQVQQTALSIAAAAKHQEALPAVSSTAMAAAQAAPFNLAQLTPALPTAKLTPPVGSSAWDQALGQKIVWMVGGSHQTASLTLNPPDLGPLQVVLHVTNEQTNATFIAAQPEVRQAIEAALPKLRDMMSDAGIQLGQTSVNAGSSNHAGNQAGTPGEQSRQAQSAGHQQDGATDIAPRSVRPRVITSGLGVVDTFA</sequence>
<comment type="function">
    <text evidence="1">Controls the length of the flagellar hook.</text>
</comment>
<keyword evidence="3" id="KW-1005">Bacterial flagellum biogenesis</keyword>
<feature type="compositionally biased region" description="Polar residues" evidence="4">
    <location>
        <begin position="1"/>
        <end position="14"/>
    </location>
</feature>
<dbReference type="Pfam" id="PF02120">
    <property type="entry name" value="Flg_hook"/>
    <property type="match status" value="1"/>
</dbReference>
<dbReference type="Proteomes" id="UP001595530">
    <property type="component" value="Unassembled WGS sequence"/>
</dbReference>
<dbReference type="InterPro" id="IPR001635">
    <property type="entry name" value="Flag_hook_Flik"/>
</dbReference>
<keyword evidence="6" id="KW-0966">Cell projection</keyword>
<feature type="domain" description="Flagellar hook-length control protein-like C-terminal" evidence="5">
    <location>
        <begin position="277"/>
        <end position="358"/>
    </location>
</feature>
<keyword evidence="6" id="KW-0282">Flagellum</keyword>
<dbReference type="PRINTS" id="PR01007">
    <property type="entry name" value="FLGHOOKFLIK"/>
</dbReference>
<organism evidence="6 7">
    <name type="scientific">Undibacterium arcticum</name>
    <dbReference type="NCBI Taxonomy" id="1762892"/>
    <lineage>
        <taxon>Bacteria</taxon>
        <taxon>Pseudomonadati</taxon>
        <taxon>Pseudomonadota</taxon>
        <taxon>Betaproteobacteria</taxon>
        <taxon>Burkholderiales</taxon>
        <taxon>Oxalobacteraceae</taxon>
        <taxon>Undibacterium</taxon>
    </lineage>
</organism>
<name>A0ABV7F735_9BURK</name>
<evidence type="ECO:0000256" key="4">
    <source>
        <dbReference type="SAM" id="MobiDB-lite"/>
    </source>
</evidence>
<dbReference type="InterPro" id="IPR038610">
    <property type="entry name" value="FliK-like_C_sf"/>
</dbReference>
<comment type="caution">
    <text evidence="6">The sequence shown here is derived from an EMBL/GenBank/DDBJ whole genome shotgun (WGS) entry which is preliminary data.</text>
</comment>
<evidence type="ECO:0000256" key="1">
    <source>
        <dbReference type="ARBA" id="ARBA00003944"/>
    </source>
</evidence>
<proteinExistence type="inferred from homology"/>
<protein>
    <submittedName>
        <fullName evidence="6">Flagellar hook-length control protein FliK</fullName>
    </submittedName>
</protein>
<reference evidence="7" key="1">
    <citation type="journal article" date="2019" name="Int. J. Syst. Evol. Microbiol.">
        <title>The Global Catalogue of Microorganisms (GCM) 10K type strain sequencing project: providing services to taxonomists for standard genome sequencing and annotation.</title>
        <authorList>
            <consortium name="The Broad Institute Genomics Platform"/>
            <consortium name="The Broad Institute Genome Sequencing Center for Infectious Disease"/>
            <person name="Wu L."/>
            <person name="Ma J."/>
        </authorList>
    </citation>
    <scope>NUCLEOTIDE SEQUENCE [LARGE SCALE GENOMIC DNA]</scope>
    <source>
        <strain evidence="7">KCTC 42986</strain>
    </source>
</reference>
<evidence type="ECO:0000256" key="2">
    <source>
        <dbReference type="ARBA" id="ARBA00009149"/>
    </source>
</evidence>
<feature type="region of interest" description="Disordered" evidence="4">
    <location>
        <begin position="348"/>
        <end position="391"/>
    </location>
</feature>
<keyword evidence="6" id="KW-0969">Cilium</keyword>
<feature type="region of interest" description="Disordered" evidence="4">
    <location>
        <begin position="1"/>
        <end position="115"/>
    </location>
</feature>
<dbReference type="CDD" id="cd17470">
    <property type="entry name" value="T3SS_Flik_C"/>
    <property type="match status" value="1"/>
</dbReference>
<dbReference type="RefSeq" id="WP_390325436.1">
    <property type="nucleotide sequence ID" value="NZ_JBHRTP010000054.1"/>
</dbReference>
<dbReference type="PANTHER" id="PTHR37533:SF2">
    <property type="entry name" value="FLAGELLAR HOOK-LENGTH CONTROL PROTEIN"/>
    <property type="match status" value="1"/>
</dbReference>
<evidence type="ECO:0000256" key="3">
    <source>
        <dbReference type="ARBA" id="ARBA00022795"/>
    </source>
</evidence>